<evidence type="ECO:0000313" key="2">
    <source>
        <dbReference type="Proteomes" id="UP000297245"/>
    </source>
</evidence>
<dbReference type="OrthoDB" id="8964506at2759"/>
<accession>A0A4S8MAV9</accession>
<evidence type="ECO:0000313" key="1">
    <source>
        <dbReference type="EMBL" id="THU99073.1"/>
    </source>
</evidence>
<dbReference type="Proteomes" id="UP000297245">
    <property type="component" value="Unassembled WGS sequence"/>
</dbReference>
<sequence>MSSSVTRASRRVWRPLPNQVCGELVGFEADGVWLPVEACAGVIVGVCPDVIVGVCPDMIVGVCPDALVDVCTGAPVEA</sequence>
<protein>
    <submittedName>
        <fullName evidence="1">Uncharacterized protein</fullName>
    </submittedName>
</protein>
<gene>
    <name evidence="1" type="ORF">K435DRAFT_659731</name>
</gene>
<name>A0A4S8MAV9_DENBC</name>
<reference evidence="1 2" key="1">
    <citation type="journal article" date="2019" name="Nat. Ecol. Evol.">
        <title>Megaphylogeny resolves global patterns of mushroom evolution.</title>
        <authorList>
            <person name="Varga T."/>
            <person name="Krizsan K."/>
            <person name="Foldi C."/>
            <person name="Dima B."/>
            <person name="Sanchez-Garcia M."/>
            <person name="Sanchez-Ramirez S."/>
            <person name="Szollosi G.J."/>
            <person name="Szarkandi J.G."/>
            <person name="Papp V."/>
            <person name="Albert L."/>
            <person name="Andreopoulos W."/>
            <person name="Angelini C."/>
            <person name="Antonin V."/>
            <person name="Barry K.W."/>
            <person name="Bougher N.L."/>
            <person name="Buchanan P."/>
            <person name="Buyck B."/>
            <person name="Bense V."/>
            <person name="Catcheside P."/>
            <person name="Chovatia M."/>
            <person name="Cooper J."/>
            <person name="Damon W."/>
            <person name="Desjardin D."/>
            <person name="Finy P."/>
            <person name="Geml J."/>
            <person name="Haridas S."/>
            <person name="Hughes K."/>
            <person name="Justo A."/>
            <person name="Karasinski D."/>
            <person name="Kautmanova I."/>
            <person name="Kiss B."/>
            <person name="Kocsube S."/>
            <person name="Kotiranta H."/>
            <person name="LaButti K.M."/>
            <person name="Lechner B.E."/>
            <person name="Liimatainen K."/>
            <person name="Lipzen A."/>
            <person name="Lukacs Z."/>
            <person name="Mihaltcheva S."/>
            <person name="Morgado L.N."/>
            <person name="Niskanen T."/>
            <person name="Noordeloos M.E."/>
            <person name="Ohm R.A."/>
            <person name="Ortiz-Santana B."/>
            <person name="Ovrebo C."/>
            <person name="Racz N."/>
            <person name="Riley R."/>
            <person name="Savchenko A."/>
            <person name="Shiryaev A."/>
            <person name="Soop K."/>
            <person name="Spirin V."/>
            <person name="Szebenyi C."/>
            <person name="Tomsovsky M."/>
            <person name="Tulloss R.E."/>
            <person name="Uehling J."/>
            <person name="Grigoriev I.V."/>
            <person name="Vagvolgyi C."/>
            <person name="Papp T."/>
            <person name="Martin F.M."/>
            <person name="Miettinen O."/>
            <person name="Hibbett D.S."/>
            <person name="Nagy L.G."/>
        </authorList>
    </citation>
    <scope>NUCLEOTIDE SEQUENCE [LARGE SCALE GENOMIC DNA]</scope>
    <source>
        <strain evidence="1 2">CBS 962.96</strain>
    </source>
</reference>
<proteinExistence type="predicted"/>
<organism evidence="1 2">
    <name type="scientific">Dendrothele bispora (strain CBS 962.96)</name>
    <dbReference type="NCBI Taxonomy" id="1314807"/>
    <lineage>
        <taxon>Eukaryota</taxon>
        <taxon>Fungi</taxon>
        <taxon>Dikarya</taxon>
        <taxon>Basidiomycota</taxon>
        <taxon>Agaricomycotina</taxon>
        <taxon>Agaricomycetes</taxon>
        <taxon>Agaricomycetidae</taxon>
        <taxon>Agaricales</taxon>
        <taxon>Agaricales incertae sedis</taxon>
        <taxon>Dendrothele</taxon>
    </lineage>
</organism>
<dbReference type="AlphaFoldDB" id="A0A4S8MAV9"/>
<dbReference type="EMBL" id="ML179125">
    <property type="protein sequence ID" value="THU99073.1"/>
    <property type="molecule type" value="Genomic_DNA"/>
</dbReference>
<keyword evidence="2" id="KW-1185">Reference proteome</keyword>